<protein>
    <recommendedName>
        <fullName evidence="3">CHAT domain-containing protein</fullName>
    </recommendedName>
</protein>
<gene>
    <name evidence="1" type="ORF">UPYG_G00254880</name>
</gene>
<evidence type="ECO:0000313" key="1">
    <source>
        <dbReference type="EMBL" id="KAL0967643.1"/>
    </source>
</evidence>
<name>A0ABD0WCP5_UMBPY</name>
<dbReference type="AlphaFoldDB" id="A0ABD0WCP5"/>
<accession>A0ABD0WCP5</accession>
<dbReference type="InterPro" id="IPR036397">
    <property type="entry name" value="RNaseH_sf"/>
</dbReference>
<proteinExistence type="predicted"/>
<sequence length="180" mass="20025">MEEVLQKLWHQDTTISTPTAPSAQANLAATTTETSTTPGSTLEWATAIWRWNLMRIFGHCFGPCLERSRAEKSCSRDPSTRSQSGPSLSIGAGNVMAYYAQPHYIPDGEKDLALVTYRGVGVVESLEESNGQMERVNQELGQLLRSYCQNQPGVWADIIPWAEYVQKSLPWAYSILIVQT</sequence>
<dbReference type="EMBL" id="JAGEUA010000008">
    <property type="protein sequence ID" value="KAL0967643.1"/>
    <property type="molecule type" value="Genomic_DNA"/>
</dbReference>
<evidence type="ECO:0008006" key="3">
    <source>
        <dbReference type="Google" id="ProtNLM"/>
    </source>
</evidence>
<comment type="caution">
    <text evidence="1">The sequence shown here is derived from an EMBL/GenBank/DDBJ whole genome shotgun (WGS) entry which is preliminary data.</text>
</comment>
<keyword evidence="2" id="KW-1185">Reference proteome</keyword>
<organism evidence="1 2">
    <name type="scientific">Umbra pygmaea</name>
    <name type="common">Eastern mudminnow</name>
    <dbReference type="NCBI Taxonomy" id="75934"/>
    <lineage>
        <taxon>Eukaryota</taxon>
        <taxon>Metazoa</taxon>
        <taxon>Chordata</taxon>
        <taxon>Craniata</taxon>
        <taxon>Vertebrata</taxon>
        <taxon>Euteleostomi</taxon>
        <taxon>Actinopterygii</taxon>
        <taxon>Neopterygii</taxon>
        <taxon>Teleostei</taxon>
        <taxon>Protacanthopterygii</taxon>
        <taxon>Esociformes</taxon>
        <taxon>Umbridae</taxon>
        <taxon>Umbra</taxon>
    </lineage>
</organism>
<dbReference type="Gene3D" id="3.30.420.10">
    <property type="entry name" value="Ribonuclease H-like superfamily/Ribonuclease H"/>
    <property type="match status" value="1"/>
</dbReference>
<evidence type="ECO:0000313" key="2">
    <source>
        <dbReference type="Proteomes" id="UP001557470"/>
    </source>
</evidence>
<dbReference type="Proteomes" id="UP001557470">
    <property type="component" value="Unassembled WGS sequence"/>
</dbReference>
<reference evidence="1 2" key="1">
    <citation type="submission" date="2024-06" db="EMBL/GenBank/DDBJ databases">
        <authorList>
            <person name="Pan Q."/>
            <person name="Wen M."/>
            <person name="Jouanno E."/>
            <person name="Zahm M."/>
            <person name="Klopp C."/>
            <person name="Cabau C."/>
            <person name="Louis A."/>
            <person name="Berthelot C."/>
            <person name="Parey E."/>
            <person name="Roest Crollius H."/>
            <person name="Montfort J."/>
            <person name="Robinson-Rechavi M."/>
            <person name="Bouchez O."/>
            <person name="Lampietro C."/>
            <person name="Lopez Roques C."/>
            <person name="Donnadieu C."/>
            <person name="Postlethwait J."/>
            <person name="Bobe J."/>
            <person name="Verreycken H."/>
            <person name="Guiguen Y."/>
        </authorList>
    </citation>
    <scope>NUCLEOTIDE SEQUENCE [LARGE SCALE GENOMIC DNA]</scope>
    <source>
        <strain evidence="1">Up_M1</strain>
        <tissue evidence="1">Testis</tissue>
    </source>
</reference>